<feature type="region of interest" description="Disordered" evidence="1">
    <location>
        <begin position="310"/>
        <end position="394"/>
    </location>
</feature>
<accession>A0A3N4HUH3</accession>
<evidence type="ECO:0000313" key="3">
    <source>
        <dbReference type="Proteomes" id="UP000275078"/>
    </source>
</evidence>
<dbReference type="AlphaFoldDB" id="A0A3N4HUH3"/>
<protein>
    <submittedName>
        <fullName evidence="2">Uncharacterized protein</fullName>
    </submittedName>
</protein>
<name>A0A3N4HUH3_ASCIM</name>
<dbReference type="Proteomes" id="UP000275078">
    <property type="component" value="Unassembled WGS sequence"/>
</dbReference>
<reference evidence="2 3" key="1">
    <citation type="journal article" date="2018" name="Nat. Ecol. Evol.">
        <title>Pezizomycetes genomes reveal the molecular basis of ectomycorrhizal truffle lifestyle.</title>
        <authorList>
            <person name="Murat C."/>
            <person name="Payen T."/>
            <person name="Noel B."/>
            <person name="Kuo A."/>
            <person name="Morin E."/>
            <person name="Chen J."/>
            <person name="Kohler A."/>
            <person name="Krizsan K."/>
            <person name="Balestrini R."/>
            <person name="Da Silva C."/>
            <person name="Montanini B."/>
            <person name="Hainaut M."/>
            <person name="Levati E."/>
            <person name="Barry K.W."/>
            <person name="Belfiori B."/>
            <person name="Cichocki N."/>
            <person name="Clum A."/>
            <person name="Dockter R.B."/>
            <person name="Fauchery L."/>
            <person name="Guy J."/>
            <person name="Iotti M."/>
            <person name="Le Tacon F."/>
            <person name="Lindquist E.A."/>
            <person name="Lipzen A."/>
            <person name="Malagnac F."/>
            <person name="Mello A."/>
            <person name="Molinier V."/>
            <person name="Miyauchi S."/>
            <person name="Poulain J."/>
            <person name="Riccioni C."/>
            <person name="Rubini A."/>
            <person name="Sitrit Y."/>
            <person name="Splivallo R."/>
            <person name="Traeger S."/>
            <person name="Wang M."/>
            <person name="Zifcakova L."/>
            <person name="Wipf D."/>
            <person name="Zambonelli A."/>
            <person name="Paolocci F."/>
            <person name="Nowrousian M."/>
            <person name="Ottonello S."/>
            <person name="Baldrian P."/>
            <person name="Spatafora J.W."/>
            <person name="Henrissat B."/>
            <person name="Nagy L.G."/>
            <person name="Aury J.M."/>
            <person name="Wincker P."/>
            <person name="Grigoriev I.V."/>
            <person name="Bonfante P."/>
            <person name="Martin F.M."/>
        </authorList>
    </citation>
    <scope>NUCLEOTIDE SEQUENCE [LARGE SCALE GENOMIC DNA]</scope>
    <source>
        <strain evidence="2 3">RN42</strain>
    </source>
</reference>
<feature type="compositionally biased region" description="Gly residues" evidence="1">
    <location>
        <begin position="324"/>
        <end position="394"/>
    </location>
</feature>
<dbReference type="EMBL" id="ML119760">
    <property type="protein sequence ID" value="RPA75641.1"/>
    <property type="molecule type" value="Genomic_DNA"/>
</dbReference>
<organism evidence="2 3">
    <name type="scientific">Ascobolus immersus RN42</name>
    <dbReference type="NCBI Taxonomy" id="1160509"/>
    <lineage>
        <taxon>Eukaryota</taxon>
        <taxon>Fungi</taxon>
        <taxon>Dikarya</taxon>
        <taxon>Ascomycota</taxon>
        <taxon>Pezizomycotina</taxon>
        <taxon>Pezizomycetes</taxon>
        <taxon>Pezizales</taxon>
        <taxon>Ascobolaceae</taxon>
        <taxon>Ascobolus</taxon>
    </lineage>
</organism>
<sequence length="394" mass="42541">MPPKAYDPLPARHPDVGFGQKPLLPANAQPPRGSGQLRHRFYESDDINENWHQMRIAIKHCEESPTTDAHLIQTAETAINTFFAGSENAVIGEMRLTTCVALFRRLFYYVENSLHLNNAQICTIWISIFSCIHAGLETLPANLVNPIQAKAPKIGMALIPLLALFLDRFVKVPKAFLIPLCLIGGVACSAFGDWALWYFTLPEKKLKELPNGYRKYGNWEIVDCVNATMSIVIKGIEALRATFIAHRAYDAGIYFQKQSIFRTFLEAREAQKGRRYLSDQQIFTVMQFTLAPPSHFQKWENQHKIAETARAARVAREAEARGGAESGSGDGSGRGRGSGSGVGIGRGGGLGAGSGRGGGIGRGSGIGAGSGSERGRGISVGSGSGRGRGIGAVV</sequence>
<keyword evidence="3" id="KW-1185">Reference proteome</keyword>
<evidence type="ECO:0000313" key="2">
    <source>
        <dbReference type="EMBL" id="RPA75641.1"/>
    </source>
</evidence>
<evidence type="ECO:0000256" key="1">
    <source>
        <dbReference type="SAM" id="MobiDB-lite"/>
    </source>
</evidence>
<feature type="region of interest" description="Disordered" evidence="1">
    <location>
        <begin position="17"/>
        <end position="37"/>
    </location>
</feature>
<proteinExistence type="predicted"/>
<gene>
    <name evidence="2" type="ORF">BJ508DRAFT_331947</name>
</gene>